<protein>
    <submittedName>
        <fullName evidence="4">Transcription factor SPT20 homolog</fullName>
    </submittedName>
</protein>
<reference evidence="3" key="1">
    <citation type="journal article" date="2014" name="Nat. Commun.">
        <title>The emerging biofuel crop Camelina sativa retains a highly undifferentiated hexaploid genome structure.</title>
        <authorList>
            <person name="Kagale S."/>
            <person name="Koh C."/>
            <person name="Nixon J."/>
            <person name="Bollina V."/>
            <person name="Clarke W.E."/>
            <person name="Tuteja R."/>
            <person name="Spillane C."/>
            <person name="Robinson S.J."/>
            <person name="Links M.G."/>
            <person name="Clarke C."/>
            <person name="Higgins E.E."/>
            <person name="Huebert T."/>
            <person name="Sharpe A.G."/>
            <person name="Parkin I.A."/>
        </authorList>
    </citation>
    <scope>NUCLEOTIDE SEQUENCE [LARGE SCALE GENOMIC DNA]</scope>
    <source>
        <strain evidence="3">cv. DH55</strain>
    </source>
</reference>
<evidence type="ECO:0000256" key="1">
    <source>
        <dbReference type="SAM" id="MobiDB-lite"/>
    </source>
</evidence>
<dbReference type="CDD" id="cd06410">
    <property type="entry name" value="PB1_UP2"/>
    <property type="match status" value="1"/>
</dbReference>
<reference evidence="4" key="2">
    <citation type="submission" date="2025-08" db="UniProtKB">
        <authorList>
            <consortium name="RefSeq"/>
        </authorList>
    </citation>
    <scope>IDENTIFICATION</scope>
    <source>
        <tissue evidence="4">Leaf</tissue>
    </source>
</reference>
<feature type="region of interest" description="Disordered" evidence="1">
    <location>
        <begin position="165"/>
        <end position="192"/>
    </location>
</feature>
<dbReference type="GeneID" id="104734957"/>
<organism evidence="3 4">
    <name type="scientific">Camelina sativa</name>
    <name type="common">False flax</name>
    <name type="synonym">Myagrum sativum</name>
    <dbReference type="NCBI Taxonomy" id="90675"/>
    <lineage>
        <taxon>Eukaryota</taxon>
        <taxon>Viridiplantae</taxon>
        <taxon>Streptophyta</taxon>
        <taxon>Embryophyta</taxon>
        <taxon>Tracheophyta</taxon>
        <taxon>Spermatophyta</taxon>
        <taxon>Magnoliopsida</taxon>
        <taxon>eudicotyledons</taxon>
        <taxon>Gunneridae</taxon>
        <taxon>Pentapetalae</taxon>
        <taxon>rosids</taxon>
        <taxon>malvids</taxon>
        <taxon>Brassicales</taxon>
        <taxon>Brassicaceae</taxon>
        <taxon>Camelineae</taxon>
        <taxon>Camelina</taxon>
    </lineage>
</organism>
<evidence type="ECO:0000313" key="4">
    <source>
        <dbReference type="RefSeq" id="XP_010452956.1"/>
    </source>
</evidence>
<dbReference type="Gene3D" id="3.10.20.90">
    <property type="entry name" value="Phosphatidylinositol 3-kinase Catalytic Subunit, Chain A, domain 1"/>
    <property type="match status" value="1"/>
</dbReference>
<accession>A0ABM0V9I1</accession>
<name>A0ABM0V9I1_CAMSA</name>
<dbReference type="SMART" id="SM00666">
    <property type="entry name" value="PB1"/>
    <property type="match status" value="1"/>
</dbReference>
<sequence>MDKFSYNSYPDSAESSPRSRDVEFENPPPWEDHQQQQQQSYKVKLMCSYGGKIQPRPHDNQLTYVNGDTKIMSVDRGIRFPSLVSKLSAVCNGGGGGGGGEGGGGVGEISFKYQLPGEDLDALISVTNDEDLEHMMHEYDRLLRMSSNPARMRLFLFPSSTISGGFGSEGSTKSDRDTLNPIPSRPESEKSVSAADFLFGSEKAAPIPPSPVKVAQPVQEPAVIEPPLQMFVDQRMLQPDHGVNPAEIQRQIQEFQRIQIRDQEQQQQQMLHQNQLHHQQQQEAIHQNQLLQQQQEAMHQNQLLQQQQEAIHQNQLLQQQQQQQEAAMYRRKGEDEGGRYFSPTYAQNPAAAATTNPQPPIGYWQGNNNIPGNVYATTTSQNLPEQQQQQQQVYMIPAQSQAPGTIYQSVMRPPTVQGNQGYYPPVQRMHPHPDAYMEQQNQSGYNVVQPQPPYSGGPQVMTSVGPQVMTSVGPTMGLQEPYSQMGKPVYYTVAGDGMMVQPPPPQPQQQQQQYQGVGQPVSGMTDLRTGPDGKVVNMAAPKVTDSV</sequence>
<dbReference type="InterPro" id="IPR000270">
    <property type="entry name" value="PB1_dom"/>
</dbReference>
<feature type="compositionally biased region" description="Low complexity" evidence="1">
    <location>
        <begin position="265"/>
        <end position="293"/>
    </location>
</feature>
<dbReference type="InterPro" id="IPR053198">
    <property type="entry name" value="Gynoecium_Dev_Regulator"/>
</dbReference>
<keyword evidence="3" id="KW-1185">Reference proteome</keyword>
<feature type="compositionally biased region" description="Polar residues" evidence="1">
    <location>
        <begin position="1"/>
        <end position="16"/>
    </location>
</feature>
<feature type="region of interest" description="Disordered" evidence="1">
    <location>
        <begin position="1"/>
        <end position="39"/>
    </location>
</feature>
<evidence type="ECO:0000313" key="3">
    <source>
        <dbReference type="Proteomes" id="UP000694864"/>
    </source>
</evidence>
<dbReference type="PANTHER" id="PTHR31066">
    <property type="entry name" value="OS05G0427100 PROTEIN-RELATED"/>
    <property type="match status" value="1"/>
</dbReference>
<feature type="compositionally biased region" description="Low complexity" evidence="1">
    <location>
        <begin position="318"/>
        <end position="327"/>
    </location>
</feature>
<dbReference type="RefSeq" id="XP_010452956.1">
    <property type="nucleotide sequence ID" value="XM_010454654.1"/>
</dbReference>
<dbReference type="PANTHER" id="PTHR31066:SF95">
    <property type="entry name" value="GB|AAD14519.1"/>
    <property type="match status" value="1"/>
</dbReference>
<feature type="region of interest" description="Disordered" evidence="1">
    <location>
        <begin position="499"/>
        <end position="547"/>
    </location>
</feature>
<feature type="region of interest" description="Disordered" evidence="1">
    <location>
        <begin position="263"/>
        <end position="293"/>
    </location>
</feature>
<proteinExistence type="predicted"/>
<feature type="region of interest" description="Disordered" evidence="1">
    <location>
        <begin position="318"/>
        <end position="337"/>
    </location>
</feature>
<gene>
    <name evidence="4" type="primary">LOC104734957</name>
</gene>
<evidence type="ECO:0000259" key="2">
    <source>
        <dbReference type="SMART" id="SM00666"/>
    </source>
</evidence>
<dbReference type="SUPFAM" id="SSF54277">
    <property type="entry name" value="CAD &amp; PB1 domains"/>
    <property type="match status" value="1"/>
</dbReference>
<dbReference type="Pfam" id="PF00564">
    <property type="entry name" value="PB1"/>
    <property type="match status" value="1"/>
</dbReference>
<feature type="compositionally biased region" description="Low complexity" evidence="1">
    <location>
        <begin position="508"/>
        <end position="521"/>
    </location>
</feature>
<dbReference type="Proteomes" id="UP000694864">
    <property type="component" value="Chromosome 13"/>
</dbReference>
<feature type="domain" description="PB1" evidence="2">
    <location>
        <begin position="57"/>
        <end position="159"/>
    </location>
</feature>